<sequence>MRVATSGSTTTIASSLRPPRRLHRLRSASRSKSSSSSSVSFASRSARKVFPEEEEDEDEDDQRPSTSFSPSSSSSESSSSDNTNTNANDSSRGGTRRRMVLGGSSLAAFAMMTTIDNGASFATEEEEEKVRVEEAIPKQKRRDIPLEKVARETFAFTFFYPTETLSGKPIPWSESRTRETYSSSEPMSPDARQRIVHELISFKGPLTTVVTVGELPPKLMNKPEKEWTAKNVANAILADKATGRVASGQKISLAEVDNAVKEEKEDGTTYYYYEYISQGSPNSKEGEATTYRHARGVTAVRDGFAYTVSMSTPERFWDEMDEGFNQSIRAFSLDAPGKKYRKPGDEGLDILHVFD</sequence>
<feature type="compositionally biased region" description="Acidic residues" evidence="1">
    <location>
        <begin position="52"/>
        <end position="61"/>
    </location>
</feature>
<dbReference type="InterPro" id="IPR002683">
    <property type="entry name" value="PsbP_C"/>
</dbReference>
<dbReference type="GO" id="GO:0015979">
    <property type="term" value="P:photosynthesis"/>
    <property type="evidence" value="ECO:0007669"/>
    <property type="project" value="InterPro"/>
</dbReference>
<reference evidence="3 4" key="1">
    <citation type="submission" date="2011-10" db="EMBL/GenBank/DDBJ databases">
        <authorList>
            <person name="Genoscope - CEA"/>
        </authorList>
    </citation>
    <scope>NUCLEOTIDE SEQUENCE [LARGE SCALE GENOMIC DNA]</scope>
    <source>
        <strain evidence="3 4">RCC 1105</strain>
    </source>
</reference>
<gene>
    <name evidence="3" type="ORF">Bathy02g01810</name>
</gene>
<feature type="domain" description="PsbP C-terminal" evidence="2">
    <location>
        <begin position="229"/>
        <end position="332"/>
    </location>
</feature>
<dbReference type="PANTHER" id="PTHR31407">
    <property type="match status" value="1"/>
</dbReference>
<dbReference type="Proteomes" id="UP000198341">
    <property type="component" value="Chromosome 2"/>
</dbReference>
<organism evidence="3 4">
    <name type="scientific">Bathycoccus prasinos</name>
    <dbReference type="NCBI Taxonomy" id="41875"/>
    <lineage>
        <taxon>Eukaryota</taxon>
        <taxon>Viridiplantae</taxon>
        <taxon>Chlorophyta</taxon>
        <taxon>Mamiellophyceae</taxon>
        <taxon>Mamiellales</taxon>
        <taxon>Bathycoccaceae</taxon>
        <taxon>Bathycoccus</taxon>
    </lineage>
</organism>
<dbReference type="InterPro" id="IPR016123">
    <property type="entry name" value="Mog1/PsbP_a/b/a-sand"/>
</dbReference>
<proteinExistence type="predicted"/>
<feature type="compositionally biased region" description="Low complexity" evidence="1">
    <location>
        <begin position="1"/>
        <end position="17"/>
    </location>
</feature>
<dbReference type="eggNOG" id="ENOG502QTGE">
    <property type="taxonomic scope" value="Eukaryota"/>
</dbReference>
<evidence type="ECO:0000313" key="4">
    <source>
        <dbReference type="Proteomes" id="UP000198341"/>
    </source>
</evidence>
<dbReference type="Gene3D" id="3.40.1000.10">
    <property type="entry name" value="Mog1/PsbP, alpha/beta/alpha sandwich"/>
    <property type="match status" value="1"/>
</dbReference>
<dbReference type="GeneID" id="19017295"/>
<feature type="region of interest" description="Disordered" evidence="1">
    <location>
        <begin position="1"/>
        <end position="97"/>
    </location>
</feature>
<feature type="compositionally biased region" description="Low complexity" evidence="1">
    <location>
        <begin position="30"/>
        <end position="44"/>
    </location>
</feature>
<evidence type="ECO:0000259" key="2">
    <source>
        <dbReference type="Pfam" id="PF01789"/>
    </source>
</evidence>
<dbReference type="KEGG" id="bpg:Bathy02g01810"/>
<dbReference type="STRING" id="41875.K8EAI7"/>
<dbReference type="SUPFAM" id="SSF55724">
    <property type="entry name" value="Mog1p/PsbP-like"/>
    <property type="match status" value="1"/>
</dbReference>
<feature type="compositionally biased region" description="Low complexity" evidence="1">
    <location>
        <begin position="65"/>
        <end position="91"/>
    </location>
</feature>
<keyword evidence="4" id="KW-1185">Reference proteome</keyword>
<dbReference type="GO" id="GO:0009654">
    <property type="term" value="C:photosystem II oxygen evolving complex"/>
    <property type="evidence" value="ECO:0007669"/>
    <property type="project" value="InterPro"/>
</dbReference>
<dbReference type="OrthoDB" id="1903117at2759"/>
<accession>K8EAI7</accession>
<dbReference type="PANTHER" id="PTHR31407:SF7">
    <property type="entry name" value="PSBP DOMAIN-CONTAINING PROTEIN 5, CHLOROPLASTIC"/>
    <property type="match status" value="1"/>
</dbReference>
<feature type="compositionally biased region" description="Basic residues" evidence="1">
    <location>
        <begin position="18"/>
        <end position="29"/>
    </location>
</feature>
<dbReference type="GO" id="GO:0019898">
    <property type="term" value="C:extrinsic component of membrane"/>
    <property type="evidence" value="ECO:0007669"/>
    <property type="project" value="InterPro"/>
</dbReference>
<name>K8EAI7_9CHLO</name>
<dbReference type="Pfam" id="PF01789">
    <property type="entry name" value="PsbP"/>
    <property type="match status" value="1"/>
</dbReference>
<dbReference type="GO" id="GO:0005509">
    <property type="term" value="F:calcium ion binding"/>
    <property type="evidence" value="ECO:0007669"/>
    <property type="project" value="InterPro"/>
</dbReference>
<evidence type="ECO:0000313" key="3">
    <source>
        <dbReference type="EMBL" id="CCO14852.1"/>
    </source>
</evidence>
<dbReference type="EMBL" id="FO082277">
    <property type="protein sequence ID" value="CCO14852.1"/>
    <property type="molecule type" value="Genomic_DNA"/>
</dbReference>
<dbReference type="RefSeq" id="XP_007514612.1">
    <property type="nucleotide sequence ID" value="XM_007514550.1"/>
</dbReference>
<protein>
    <recommendedName>
        <fullName evidence="2">PsbP C-terminal domain-containing protein</fullName>
    </recommendedName>
</protein>
<evidence type="ECO:0000256" key="1">
    <source>
        <dbReference type="SAM" id="MobiDB-lite"/>
    </source>
</evidence>
<dbReference type="AlphaFoldDB" id="K8EAI7"/>